<dbReference type="GO" id="GO:0016652">
    <property type="term" value="F:oxidoreductase activity, acting on NAD(P)H as acceptor"/>
    <property type="evidence" value="ECO:0007669"/>
    <property type="project" value="InterPro"/>
</dbReference>
<dbReference type="InterPro" id="IPR020471">
    <property type="entry name" value="AKR"/>
</dbReference>
<keyword evidence="3" id="KW-0560">Oxidoreductase</keyword>
<gene>
    <name evidence="8" type="ORF">JAAARDRAFT_31962</name>
</gene>
<organism evidence="8 9">
    <name type="scientific">Jaapia argillacea MUCL 33604</name>
    <dbReference type="NCBI Taxonomy" id="933084"/>
    <lineage>
        <taxon>Eukaryota</taxon>
        <taxon>Fungi</taxon>
        <taxon>Dikarya</taxon>
        <taxon>Basidiomycota</taxon>
        <taxon>Agaricomycotina</taxon>
        <taxon>Agaricomycetes</taxon>
        <taxon>Agaricomycetidae</taxon>
        <taxon>Jaapiales</taxon>
        <taxon>Jaapiaceae</taxon>
        <taxon>Jaapia</taxon>
    </lineage>
</organism>
<dbReference type="EMBL" id="KL197713">
    <property type="protein sequence ID" value="KDQ60965.1"/>
    <property type="molecule type" value="Genomic_DNA"/>
</dbReference>
<reference evidence="9" key="1">
    <citation type="journal article" date="2014" name="Proc. Natl. Acad. Sci. U.S.A.">
        <title>Extensive sampling of basidiomycete genomes demonstrates inadequacy of the white-rot/brown-rot paradigm for wood decay fungi.</title>
        <authorList>
            <person name="Riley R."/>
            <person name="Salamov A.A."/>
            <person name="Brown D.W."/>
            <person name="Nagy L.G."/>
            <person name="Floudas D."/>
            <person name="Held B.W."/>
            <person name="Levasseur A."/>
            <person name="Lombard V."/>
            <person name="Morin E."/>
            <person name="Otillar R."/>
            <person name="Lindquist E.A."/>
            <person name="Sun H."/>
            <person name="LaButti K.M."/>
            <person name="Schmutz J."/>
            <person name="Jabbour D."/>
            <person name="Luo H."/>
            <person name="Baker S.E."/>
            <person name="Pisabarro A.G."/>
            <person name="Walton J.D."/>
            <person name="Blanchette R.A."/>
            <person name="Henrissat B."/>
            <person name="Martin F."/>
            <person name="Cullen D."/>
            <person name="Hibbett D.S."/>
            <person name="Grigoriev I.V."/>
        </authorList>
    </citation>
    <scope>NUCLEOTIDE SEQUENCE [LARGE SCALE GENOMIC DNA]</scope>
    <source>
        <strain evidence="9">MUCL 33604</strain>
    </source>
</reference>
<feature type="active site" description="Proton donor" evidence="4">
    <location>
        <position position="51"/>
    </location>
</feature>
<sequence>MATLTFPLNDGTRIPALAFGTGTALYQKDAQHAVEVAISSGFIHLDGAQVYGNEESLGAAIAASGKPRDSLYIVTKLGKLPQGQTVVESLKESLKKLNLDYVDLFLIHMPVHHEGKLKEVWKGVEETKTQGLAKSIGVSNFRVKDLEEILSVASIIPAVNQIEFHPYLLKWAEPIVEFGKKHGIVTSSYGGLTPIIRHQGGPLDPIVASIRERLEKSRGKPVTESQVYVKWILQKGVVAITTSSNEGRVKQYLETSEVPDLTPEEIASIDNAGKQIHKRFFNAWLEH</sequence>
<dbReference type="PANTHER" id="PTHR43827">
    <property type="entry name" value="2,5-DIKETO-D-GLUCONIC ACID REDUCTASE"/>
    <property type="match status" value="1"/>
</dbReference>
<keyword evidence="9" id="KW-1185">Reference proteome</keyword>
<dbReference type="SUPFAM" id="SSF51430">
    <property type="entry name" value="NAD(P)-linked oxidoreductase"/>
    <property type="match status" value="1"/>
</dbReference>
<evidence type="ECO:0000313" key="9">
    <source>
        <dbReference type="Proteomes" id="UP000027265"/>
    </source>
</evidence>
<dbReference type="PIRSF" id="PIRSF000097">
    <property type="entry name" value="AKR"/>
    <property type="match status" value="1"/>
</dbReference>
<evidence type="ECO:0000256" key="1">
    <source>
        <dbReference type="ARBA" id="ARBA00007905"/>
    </source>
</evidence>
<dbReference type="Proteomes" id="UP000027265">
    <property type="component" value="Unassembled WGS sequence"/>
</dbReference>
<evidence type="ECO:0000256" key="2">
    <source>
        <dbReference type="ARBA" id="ARBA00022857"/>
    </source>
</evidence>
<accession>A0A067Q4A8</accession>
<evidence type="ECO:0000313" key="8">
    <source>
        <dbReference type="EMBL" id="KDQ60965.1"/>
    </source>
</evidence>
<protein>
    <recommendedName>
        <fullName evidence="7">NADP-dependent oxidoreductase domain-containing protein</fullName>
    </recommendedName>
</protein>
<feature type="binding site" evidence="5">
    <location>
        <position position="108"/>
    </location>
    <ligand>
        <name>substrate</name>
    </ligand>
</feature>
<dbReference type="Pfam" id="PF00248">
    <property type="entry name" value="Aldo_ket_red"/>
    <property type="match status" value="1"/>
</dbReference>
<evidence type="ECO:0000256" key="5">
    <source>
        <dbReference type="PIRSR" id="PIRSR000097-2"/>
    </source>
</evidence>
<dbReference type="CDD" id="cd19120">
    <property type="entry name" value="AKR_AKR3C2-3"/>
    <property type="match status" value="1"/>
</dbReference>
<dbReference type="OrthoDB" id="416253at2759"/>
<proteinExistence type="inferred from homology"/>
<dbReference type="InParanoid" id="A0A067Q4A8"/>
<evidence type="ECO:0000256" key="3">
    <source>
        <dbReference type="ARBA" id="ARBA00023002"/>
    </source>
</evidence>
<evidence type="ECO:0000259" key="7">
    <source>
        <dbReference type="Pfam" id="PF00248"/>
    </source>
</evidence>
<dbReference type="AlphaFoldDB" id="A0A067Q4A8"/>
<dbReference type="GO" id="GO:0016616">
    <property type="term" value="F:oxidoreductase activity, acting on the CH-OH group of donors, NAD or NADP as acceptor"/>
    <property type="evidence" value="ECO:0007669"/>
    <property type="project" value="UniProtKB-ARBA"/>
</dbReference>
<dbReference type="PROSITE" id="PS00062">
    <property type="entry name" value="ALDOKETO_REDUCTASE_2"/>
    <property type="match status" value="1"/>
</dbReference>
<dbReference type="PRINTS" id="PR00069">
    <property type="entry name" value="ALDKETRDTASE"/>
</dbReference>
<dbReference type="PANTHER" id="PTHR43827:SF3">
    <property type="entry name" value="NADP-DEPENDENT OXIDOREDUCTASE DOMAIN-CONTAINING PROTEIN"/>
    <property type="match status" value="1"/>
</dbReference>
<evidence type="ECO:0000256" key="4">
    <source>
        <dbReference type="PIRSR" id="PIRSR000097-1"/>
    </source>
</evidence>
<dbReference type="STRING" id="933084.A0A067Q4A8"/>
<dbReference type="InterPro" id="IPR023210">
    <property type="entry name" value="NADP_OxRdtase_dom"/>
</dbReference>
<dbReference type="FunFam" id="3.20.20.100:FF:000002">
    <property type="entry name" value="2,5-diketo-D-gluconic acid reductase A"/>
    <property type="match status" value="1"/>
</dbReference>
<dbReference type="InterPro" id="IPR036812">
    <property type="entry name" value="NAD(P)_OxRdtase_dom_sf"/>
</dbReference>
<dbReference type="FunCoup" id="A0A067Q4A8">
    <property type="interactions" value="209"/>
</dbReference>
<dbReference type="Gene3D" id="3.20.20.100">
    <property type="entry name" value="NADP-dependent oxidoreductase domain"/>
    <property type="match status" value="1"/>
</dbReference>
<dbReference type="HOGENOM" id="CLU_023205_0_3_1"/>
<evidence type="ECO:0000256" key="6">
    <source>
        <dbReference type="PIRSR" id="PIRSR000097-3"/>
    </source>
</evidence>
<name>A0A067Q4A8_9AGAM</name>
<keyword evidence="2" id="KW-0521">NADP</keyword>
<feature type="site" description="Lowers pKa of active site Tyr" evidence="6">
    <location>
        <position position="76"/>
    </location>
</feature>
<dbReference type="InterPro" id="IPR044494">
    <property type="entry name" value="AKR3C2/3"/>
</dbReference>
<dbReference type="InterPro" id="IPR018170">
    <property type="entry name" value="Aldo/ket_reductase_CS"/>
</dbReference>
<comment type="similarity">
    <text evidence="1">Belongs to the aldo/keto reductase family.</text>
</comment>
<feature type="domain" description="NADP-dependent oxidoreductase" evidence="7">
    <location>
        <begin position="22"/>
        <end position="272"/>
    </location>
</feature>